<geneLocation type="plasmid" evidence="1 2">
    <name>pVpro</name>
</geneLocation>
<reference evidence="1" key="1">
    <citation type="submission" date="2020-07" db="EMBL/GenBank/DDBJ databases">
        <title>Vallitalea pronyensis genome.</title>
        <authorList>
            <person name="Postec A."/>
        </authorList>
    </citation>
    <scope>NUCLEOTIDE SEQUENCE</scope>
    <source>
        <strain evidence="1">FatNI3</strain>
        <plasmid evidence="1">pVpro</plasmid>
    </source>
</reference>
<dbReference type="KEGG" id="vpy:HZI73_26295"/>
<organism evidence="1 2">
    <name type="scientific">Vallitalea pronyensis</name>
    <dbReference type="NCBI Taxonomy" id="1348613"/>
    <lineage>
        <taxon>Bacteria</taxon>
        <taxon>Bacillati</taxon>
        <taxon>Bacillota</taxon>
        <taxon>Clostridia</taxon>
        <taxon>Lachnospirales</taxon>
        <taxon>Vallitaleaceae</taxon>
        <taxon>Vallitalea</taxon>
    </lineage>
</organism>
<dbReference type="EMBL" id="CP058650">
    <property type="protein sequence ID" value="QUI25926.1"/>
    <property type="molecule type" value="Genomic_DNA"/>
</dbReference>
<keyword evidence="2" id="KW-1185">Reference proteome</keyword>
<dbReference type="RefSeq" id="WP_212698959.1">
    <property type="nucleotide sequence ID" value="NZ_CP058650.1"/>
</dbReference>
<sequence>MKIKNVVPVECYAWMDREGKVSPIQFVYDNEPYGHIQIKYTDKNRYAGNLQYVFACIVSSPKEEQYECELRFETMTCTWKLYKLEPYKG</sequence>
<dbReference type="Proteomes" id="UP000683246">
    <property type="component" value="Plasmid pVpro"/>
</dbReference>
<keyword evidence="1" id="KW-0614">Plasmid</keyword>
<dbReference type="AlphaFoldDB" id="A0A8J8MQY8"/>
<protein>
    <submittedName>
        <fullName evidence="1">Uncharacterized protein</fullName>
    </submittedName>
</protein>
<accession>A0A8J8MQY8</accession>
<evidence type="ECO:0000313" key="1">
    <source>
        <dbReference type="EMBL" id="QUI25926.1"/>
    </source>
</evidence>
<name>A0A8J8MQY8_9FIRM</name>
<evidence type="ECO:0000313" key="2">
    <source>
        <dbReference type="Proteomes" id="UP000683246"/>
    </source>
</evidence>
<proteinExistence type="predicted"/>
<gene>
    <name evidence="1" type="ORF">HZI73_26295</name>
</gene>